<dbReference type="Pfam" id="PF08448">
    <property type="entry name" value="PAS_4"/>
    <property type="match status" value="1"/>
</dbReference>
<evidence type="ECO:0000256" key="6">
    <source>
        <dbReference type="ARBA" id="ARBA00022777"/>
    </source>
</evidence>
<dbReference type="GO" id="GO:0000155">
    <property type="term" value="F:phosphorelay sensor kinase activity"/>
    <property type="evidence" value="ECO:0007669"/>
    <property type="project" value="InterPro"/>
</dbReference>
<dbReference type="Gene3D" id="1.10.287.130">
    <property type="match status" value="1"/>
</dbReference>
<comment type="caution">
    <text evidence="12">The sequence shown here is derived from an EMBL/GenBank/DDBJ whole genome shotgun (WGS) entry which is preliminary data.</text>
</comment>
<dbReference type="SUPFAM" id="SSF47384">
    <property type="entry name" value="Homodimeric domain of signal transducing histidine kinase"/>
    <property type="match status" value="1"/>
</dbReference>
<feature type="domain" description="PAC" evidence="11">
    <location>
        <begin position="213"/>
        <end position="265"/>
    </location>
</feature>
<dbReference type="EMBL" id="VTEH01000016">
    <property type="protein sequence ID" value="TYR73637.1"/>
    <property type="molecule type" value="Genomic_DNA"/>
</dbReference>
<dbReference type="Pfam" id="PF13426">
    <property type="entry name" value="PAS_9"/>
    <property type="match status" value="3"/>
</dbReference>
<keyword evidence="8" id="KW-0902">Two-component regulatory system</keyword>
<feature type="domain" description="PAS" evidence="10">
    <location>
        <begin position="266"/>
        <end position="335"/>
    </location>
</feature>
<dbReference type="PROSITE" id="PS50112">
    <property type="entry name" value="PAS"/>
    <property type="match status" value="3"/>
</dbReference>
<dbReference type="InterPro" id="IPR004358">
    <property type="entry name" value="Sig_transdc_His_kin-like_C"/>
</dbReference>
<accession>A0A5D4K8B1</accession>
<keyword evidence="6" id="KW-0418">Kinase</keyword>
<dbReference type="InterPro" id="IPR000700">
    <property type="entry name" value="PAS-assoc_C"/>
</dbReference>
<name>A0A5D4K8B1_9BACI</name>
<evidence type="ECO:0000256" key="7">
    <source>
        <dbReference type="ARBA" id="ARBA00022840"/>
    </source>
</evidence>
<protein>
    <recommendedName>
        <fullName evidence="2">histidine kinase</fullName>
        <ecNumber evidence="2">2.7.13.3</ecNumber>
    </recommendedName>
</protein>
<dbReference type="SMART" id="SM00388">
    <property type="entry name" value="HisKA"/>
    <property type="match status" value="1"/>
</dbReference>
<evidence type="ECO:0000256" key="2">
    <source>
        <dbReference type="ARBA" id="ARBA00012438"/>
    </source>
</evidence>
<dbReference type="Pfam" id="PF00989">
    <property type="entry name" value="PAS"/>
    <property type="match status" value="1"/>
</dbReference>
<dbReference type="PANTHER" id="PTHR43065">
    <property type="entry name" value="SENSOR HISTIDINE KINASE"/>
    <property type="match status" value="1"/>
</dbReference>
<comment type="catalytic activity">
    <reaction evidence="1">
        <text>ATP + protein L-histidine = ADP + protein N-phospho-L-histidine.</text>
        <dbReference type="EC" id="2.7.13.3"/>
    </reaction>
</comment>
<proteinExistence type="predicted"/>
<dbReference type="RefSeq" id="WP_148948038.1">
    <property type="nucleotide sequence ID" value="NZ_VTEH01000016.1"/>
</dbReference>
<dbReference type="SMART" id="SM00091">
    <property type="entry name" value="PAS"/>
    <property type="match status" value="5"/>
</dbReference>
<evidence type="ECO:0000313" key="12">
    <source>
        <dbReference type="EMBL" id="TYR73637.1"/>
    </source>
</evidence>
<dbReference type="InterPro" id="IPR013767">
    <property type="entry name" value="PAS_fold"/>
</dbReference>
<dbReference type="InterPro" id="IPR005467">
    <property type="entry name" value="His_kinase_dom"/>
</dbReference>
<evidence type="ECO:0000256" key="3">
    <source>
        <dbReference type="ARBA" id="ARBA00022553"/>
    </source>
</evidence>
<keyword evidence="5" id="KW-0547">Nucleotide-binding</keyword>
<dbReference type="CDD" id="cd00082">
    <property type="entry name" value="HisKA"/>
    <property type="match status" value="1"/>
</dbReference>
<evidence type="ECO:0000259" key="10">
    <source>
        <dbReference type="PROSITE" id="PS50112"/>
    </source>
</evidence>
<evidence type="ECO:0000256" key="1">
    <source>
        <dbReference type="ARBA" id="ARBA00000085"/>
    </source>
</evidence>
<dbReference type="InterPro" id="IPR035965">
    <property type="entry name" value="PAS-like_dom_sf"/>
</dbReference>
<dbReference type="InterPro" id="IPR003661">
    <property type="entry name" value="HisK_dim/P_dom"/>
</dbReference>
<dbReference type="PROSITE" id="PS50113">
    <property type="entry name" value="PAC"/>
    <property type="match status" value="1"/>
</dbReference>
<evidence type="ECO:0000259" key="9">
    <source>
        <dbReference type="PROSITE" id="PS50109"/>
    </source>
</evidence>
<dbReference type="CDD" id="cd00075">
    <property type="entry name" value="HATPase"/>
    <property type="match status" value="1"/>
</dbReference>
<evidence type="ECO:0000313" key="13">
    <source>
        <dbReference type="Proteomes" id="UP000323317"/>
    </source>
</evidence>
<dbReference type="SUPFAM" id="SSF55785">
    <property type="entry name" value="PYP-like sensor domain (PAS domain)"/>
    <property type="match status" value="5"/>
</dbReference>
<dbReference type="PRINTS" id="PR00344">
    <property type="entry name" value="BCTRLSENSOR"/>
</dbReference>
<dbReference type="CDD" id="cd00130">
    <property type="entry name" value="PAS"/>
    <property type="match status" value="3"/>
</dbReference>
<dbReference type="GO" id="GO:0006355">
    <property type="term" value="P:regulation of DNA-templated transcription"/>
    <property type="evidence" value="ECO:0007669"/>
    <property type="project" value="InterPro"/>
</dbReference>
<reference evidence="12 13" key="1">
    <citation type="submission" date="2019-08" db="EMBL/GenBank/DDBJ databases">
        <title>Bacillus genomes from the desert of Cuatro Cienegas, Coahuila.</title>
        <authorList>
            <person name="Olmedo-Alvarez G."/>
        </authorList>
    </citation>
    <scope>NUCLEOTIDE SEQUENCE [LARGE SCALE GENOMIC DNA]</scope>
    <source>
        <strain evidence="12 13">CH40_1T</strain>
    </source>
</reference>
<dbReference type="Gene3D" id="3.30.450.20">
    <property type="entry name" value="PAS domain"/>
    <property type="match status" value="5"/>
</dbReference>
<dbReference type="EC" id="2.7.13.3" evidence="2"/>
<dbReference type="SUPFAM" id="SSF55874">
    <property type="entry name" value="ATPase domain of HSP90 chaperone/DNA topoisomerase II/histidine kinase"/>
    <property type="match status" value="1"/>
</dbReference>
<evidence type="ECO:0000259" key="11">
    <source>
        <dbReference type="PROSITE" id="PS50113"/>
    </source>
</evidence>
<organism evidence="12 13">
    <name type="scientific">Rossellomorea vietnamensis</name>
    <dbReference type="NCBI Taxonomy" id="218284"/>
    <lineage>
        <taxon>Bacteria</taxon>
        <taxon>Bacillati</taxon>
        <taxon>Bacillota</taxon>
        <taxon>Bacilli</taxon>
        <taxon>Bacillales</taxon>
        <taxon>Bacillaceae</taxon>
        <taxon>Rossellomorea</taxon>
    </lineage>
</organism>
<dbReference type="InterPro" id="IPR036097">
    <property type="entry name" value="HisK_dim/P_sf"/>
</dbReference>
<dbReference type="Gene3D" id="3.30.565.10">
    <property type="entry name" value="Histidine kinase-like ATPase, C-terminal domain"/>
    <property type="match status" value="1"/>
</dbReference>
<dbReference type="InterPro" id="IPR013656">
    <property type="entry name" value="PAS_4"/>
</dbReference>
<evidence type="ECO:0000256" key="4">
    <source>
        <dbReference type="ARBA" id="ARBA00022679"/>
    </source>
</evidence>
<feature type="domain" description="PAS" evidence="10">
    <location>
        <begin position="141"/>
        <end position="212"/>
    </location>
</feature>
<evidence type="ECO:0000256" key="8">
    <source>
        <dbReference type="ARBA" id="ARBA00023012"/>
    </source>
</evidence>
<dbReference type="PROSITE" id="PS50109">
    <property type="entry name" value="HIS_KIN"/>
    <property type="match status" value="1"/>
</dbReference>
<keyword evidence="3" id="KW-0597">Phosphoprotein</keyword>
<dbReference type="InterPro" id="IPR003594">
    <property type="entry name" value="HATPase_dom"/>
</dbReference>
<feature type="domain" description="Histidine kinase" evidence="9">
    <location>
        <begin position="653"/>
        <end position="858"/>
    </location>
</feature>
<dbReference type="PANTHER" id="PTHR43065:SF10">
    <property type="entry name" value="PEROXIDE STRESS-ACTIVATED HISTIDINE KINASE MAK3"/>
    <property type="match status" value="1"/>
</dbReference>
<dbReference type="InterPro" id="IPR036890">
    <property type="entry name" value="HATPase_C_sf"/>
</dbReference>
<dbReference type="SMART" id="SM00387">
    <property type="entry name" value="HATPase_c"/>
    <property type="match status" value="1"/>
</dbReference>
<dbReference type="AlphaFoldDB" id="A0A5D4K8B1"/>
<dbReference type="Pfam" id="PF02518">
    <property type="entry name" value="HATPase_c"/>
    <property type="match status" value="1"/>
</dbReference>
<gene>
    <name evidence="12" type="ORF">FZC79_17315</name>
</gene>
<evidence type="ECO:0000256" key="5">
    <source>
        <dbReference type="ARBA" id="ARBA00022741"/>
    </source>
</evidence>
<dbReference type="NCBIfam" id="TIGR00229">
    <property type="entry name" value="sensory_box"/>
    <property type="match status" value="4"/>
</dbReference>
<keyword evidence="4" id="KW-0808">Transferase</keyword>
<dbReference type="InterPro" id="IPR000014">
    <property type="entry name" value="PAS"/>
</dbReference>
<keyword evidence="7" id="KW-0067">ATP-binding</keyword>
<sequence length="860" mass="98129">MNTPTAVSKEIHALLAAFYENTDDAVLITQFASDGSRDCFFIGANPAACDLLGYEMKDLLKLNPDQTLFSNISSMLLDLIKKRLIEKKRAMLEIELCIKDRESVVVEMKSAMVEVNSKQYVLHIIRNIETKKAVQDEWLAERNRTMELLDGIQAYIIIMDRSGRIISMNTFTEEKTGYTADEVKGRVIWNFLVNEEQQMSFKRTCQGGLKPEENHESCWISKKGEKLFVQWSVSFMKEDETGKGYIIGSGIDISERKQYEETLLESTQKYRSLVEDNPDGIVVFSEENMMYLNKEAQKILGYPSEMARRDSLFSRVHPYDRDKALAYYKGMVSKEDFSHNIIDVEVIRPDFSRVTVEVKGITRKVQGETFIHLVIRDVSLQKKAESDLRKMNGRMENILSSTDEILIGLCKELRVTFVNHSLIKLMGQKEGHLVGIPGQALFDQLSETGGNQKPIDLLKLMSGSDPQEIHVLQNGVRKYFEVKVLSLGFDEGALVTMYDITDRKLLEQQRGKYYDAIACGITVQDSSGRVIFANQNAEEIIGLPKEKIMKLSLENHKWLLLDENGDELSLKEHPWRKAVRTQKEIRNFIMGFQHPQHKSLKWILVNTRNVLMEEEDRVEKVIATFQDITAKVEMDKMIKEKEKLALAGQLAAGVAHEIKNPLTSSLGFLKLMRNEEVINHDYLNIVLDELESINLVTSEFLVLAEPEAAREEDILLFEDVLIPLVSSFKRQLRECGAEIDFRMTPSRQELRGVKEKIRQLFLNIFRNSLEAMPEGGTIDVSAIREHKHIVVRIKDEGVGIPPERLKRLGEPFYSIKEKGTGLGLLLCKKIAHEHRGAIVIKSVQGRGTIVEVSLPVTNRK</sequence>
<dbReference type="Proteomes" id="UP000323317">
    <property type="component" value="Unassembled WGS sequence"/>
</dbReference>
<dbReference type="Pfam" id="PF00512">
    <property type="entry name" value="HisKA"/>
    <property type="match status" value="1"/>
</dbReference>
<feature type="domain" description="PAS" evidence="10">
    <location>
        <begin position="506"/>
        <end position="549"/>
    </location>
</feature>
<dbReference type="GO" id="GO:0005524">
    <property type="term" value="F:ATP binding"/>
    <property type="evidence" value="ECO:0007669"/>
    <property type="project" value="UniProtKB-KW"/>
</dbReference>